<reference evidence="9 10" key="1">
    <citation type="submission" date="2024-09" db="EMBL/GenBank/DDBJ databases">
        <authorList>
            <person name="Pan X."/>
        </authorList>
    </citation>
    <scope>NUCLEOTIDE SEQUENCE [LARGE SCALE GENOMIC DNA]</scope>
    <source>
        <strain evidence="9 10">B2969</strain>
    </source>
</reference>
<sequence length="408" mass="42927">MYALLLSIIYIAFISLGLPDSLIGAGWPVMHQDLDVPIAFAGIVTMIIASGTILSSLASERVTRRFGVGVVTAVSVGMTAAALVGFSFSGSFWMLCLWAIPYGLGAGAVDAALNNYVAVHYAARHMNWLHACWGLGASISPFIMSFALTSGMGWSSAYLIIGAIQAVLTFALLLSIPLWKRVNSIVPSHHEDGEEGDAESPPTGNGSRHVPLAQALRIPGVLLILAAFFAYCALESTAILWASTYLVADRGVAPATAAAFASLFLLGITAGRFLAGFFADRVGDRWMMRGGFITVGTGVLMLALPLQTSTLALIGLVIAGLGCAPIYPAIIHSTPVNFGRNNSQAIIGIQMAAAYAGSTLAPPLFGVISAWTGMWLLPLFLAVLVALGLVMSERLNLMVDRRNEVPVS</sequence>
<dbReference type="InterPro" id="IPR020846">
    <property type="entry name" value="MFS_dom"/>
</dbReference>
<evidence type="ECO:0000256" key="5">
    <source>
        <dbReference type="ARBA" id="ARBA00022989"/>
    </source>
</evidence>
<feature type="transmembrane region" description="Helical" evidence="7">
    <location>
        <begin position="374"/>
        <end position="392"/>
    </location>
</feature>
<feature type="transmembrane region" description="Helical" evidence="7">
    <location>
        <begin position="128"/>
        <end position="151"/>
    </location>
</feature>
<keyword evidence="10" id="KW-1185">Reference proteome</keyword>
<feature type="transmembrane region" description="Helical" evidence="7">
    <location>
        <begin position="286"/>
        <end position="306"/>
    </location>
</feature>
<evidence type="ECO:0000256" key="2">
    <source>
        <dbReference type="ARBA" id="ARBA00008335"/>
    </source>
</evidence>
<dbReference type="SUPFAM" id="SSF103473">
    <property type="entry name" value="MFS general substrate transporter"/>
    <property type="match status" value="1"/>
</dbReference>
<evidence type="ECO:0000259" key="8">
    <source>
        <dbReference type="PROSITE" id="PS50850"/>
    </source>
</evidence>
<dbReference type="InterPro" id="IPR011701">
    <property type="entry name" value="MFS"/>
</dbReference>
<feature type="transmembrane region" description="Helical" evidence="7">
    <location>
        <begin position="157"/>
        <end position="179"/>
    </location>
</feature>
<keyword evidence="4 7" id="KW-0812">Transmembrane</keyword>
<gene>
    <name evidence="9" type="ORF">ACH3VR_19740</name>
</gene>
<feature type="transmembrane region" description="Helical" evidence="7">
    <location>
        <begin position="345"/>
        <end position="368"/>
    </location>
</feature>
<evidence type="ECO:0000256" key="3">
    <source>
        <dbReference type="ARBA" id="ARBA00022448"/>
    </source>
</evidence>
<dbReference type="InterPro" id="IPR036259">
    <property type="entry name" value="MFS_trans_sf"/>
</dbReference>
<feature type="domain" description="Major facilitator superfamily (MFS) profile" evidence="8">
    <location>
        <begin position="5"/>
        <end position="396"/>
    </location>
</feature>
<evidence type="ECO:0000313" key="10">
    <source>
        <dbReference type="Proteomes" id="UP001610861"/>
    </source>
</evidence>
<organism evidence="9 10">
    <name type="scientific">Microbacterium alkaliflavum</name>
    <dbReference type="NCBI Taxonomy" id="3248839"/>
    <lineage>
        <taxon>Bacteria</taxon>
        <taxon>Bacillati</taxon>
        <taxon>Actinomycetota</taxon>
        <taxon>Actinomycetes</taxon>
        <taxon>Micrococcales</taxon>
        <taxon>Microbacteriaceae</taxon>
        <taxon>Microbacterium</taxon>
    </lineage>
</organism>
<dbReference type="Gene3D" id="1.20.1250.20">
    <property type="entry name" value="MFS general substrate transporter like domains"/>
    <property type="match status" value="1"/>
</dbReference>
<feature type="transmembrane region" description="Helical" evidence="7">
    <location>
        <begin position="312"/>
        <end position="333"/>
    </location>
</feature>
<name>A0ABW7QCI7_9MICO</name>
<protein>
    <submittedName>
        <fullName evidence="9">MFS transporter</fullName>
    </submittedName>
</protein>
<dbReference type="EMBL" id="JBIQWL010000010">
    <property type="protein sequence ID" value="MFH8252609.1"/>
    <property type="molecule type" value="Genomic_DNA"/>
</dbReference>
<evidence type="ECO:0000256" key="4">
    <source>
        <dbReference type="ARBA" id="ARBA00022692"/>
    </source>
</evidence>
<comment type="caution">
    <text evidence="9">The sequence shown here is derived from an EMBL/GenBank/DDBJ whole genome shotgun (WGS) entry which is preliminary data.</text>
</comment>
<evidence type="ECO:0000256" key="7">
    <source>
        <dbReference type="SAM" id="Phobius"/>
    </source>
</evidence>
<evidence type="ECO:0000313" key="9">
    <source>
        <dbReference type="EMBL" id="MFH8252609.1"/>
    </source>
</evidence>
<dbReference type="PANTHER" id="PTHR23514:SF3">
    <property type="entry name" value="BYPASS OF STOP CODON PROTEIN 6"/>
    <property type="match status" value="1"/>
</dbReference>
<feature type="transmembrane region" description="Helical" evidence="7">
    <location>
        <begin position="221"/>
        <end position="243"/>
    </location>
</feature>
<keyword evidence="5 7" id="KW-1133">Transmembrane helix</keyword>
<dbReference type="RefSeq" id="WP_397558038.1">
    <property type="nucleotide sequence ID" value="NZ_JBIQWL010000010.1"/>
</dbReference>
<proteinExistence type="inferred from homology"/>
<feature type="transmembrane region" description="Helical" evidence="7">
    <location>
        <begin position="255"/>
        <end position="274"/>
    </location>
</feature>
<feature type="transmembrane region" description="Helical" evidence="7">
    <location>
        <begin position="38"/>
        <end position="59"/>
    </location>
</feature>
<keyword evidence="3" id="KW-0813">Transport</keyword>
<keyword evidence="6 7" id="KW-0472">Membrane</keyword>
<feature type="transmembrane region" description="Helical" evidence="7">
    <location>
        <begin position="66"/>
        <end position="86"/>
    </location>
</feature>
<accession>A0ABW7QCI7</accession>
<feature type="transmembrane region" description="Helical" evidence="7">
    <location>
        <begin position="92"/>
        <end position="116"/>
    </location>
</feature>
<comment type="subcellular location">
    <subcellularLocation>
        <location evidence="1">Cell membrane</location>
        <topology evidence="1">Multi-pass membrane protein</topology>
    </subcellularLocation>
</comment>
<dbReference type="Pfam" id="PF07690">
    <property type="entry name" value="MFS_1"/>
    <property type="match status" value="1"/>
</dbReference>
<evidence type="ECO:0000256" key="1">
    <source>
        <dbReference type="ARBA" id="ARBA00004651"/>
    </source>
</evidence>
<evidence type="ECO:0000256" key="6">
    <source>
        <dbReference type="ARBA" id="ARBA00023136"/>
    </source>
</evidence>
<dbReference type="Proteomes" id="UP001610861">
    <property type="component" value="Unassembled WGS sequence"/>
</dbReference>
<dbReference type="PROSITE" id="PS50850">
    <property type="entry name" value="MFS"/>
    <property type="match status" value="1"/>
</dbReference>
<dbReference type="PANTHER" id="PTHR23514">
    <property type="entry name" value="BYPASS OF STOP CODON PROTEIN 6"/>
    <property type="match status" value="1"/>
</dbReference>
<dbReference type="InterPro" id="IPR051788">
    <property type="entry name" value="MFS_Transporter"/>
</dbReference>
<comment type="similarity">
    <text evidence="2">Belongs to the major facilitator superfamily.</text>
</comment>